<dbReference type="InterPro" id="IPR043741">
    <property type="entry name" value="DUF5686"/>
</dbReference>
<reference evidence="1" key="1">
    <citation type="submission" date="2023-03" db="EMBL/GenBank/DDBJ databases">
        <title>Andean soil-derived lignocellulolytic bacterial consortium as a source of novel taxa and putative plastic-active enzymes.</title>
        <authorList>
            <person name="Diaz-Garcia L."/>
            <person name="Chuvochina M."/>
            <person name="Feuerriegel G."/>
            <person name="Bunk B."/>
            <person name="Sproer C."/>
            <person name="Streit W.R."/>
            <person name="Rodriguez L.M."/>
            <person name="Overmann J."/>
            <person name="Jimenez D.J."/>
        </authorList>
    </citation>
    <scope>NUCLEOTIDE SEQUENCE</scope>
    <source>
        <strain evidence="1">MAG 7</strain>
    </source>
</reference>
<dbReference type="AlphaFoldDB" id="A0AAJ6BJH1"/>
<protein>
    <submittedName>
        <fullName evidence="1">DUF5686 family protein</fullName>
    </submittedName>
</protein>
<dbReference type="SUPFAM" id="SSF49464">
    <property type="entry name" value="Carboxypeptidase regulatory domain-like"/>
    <property type="match status" value="1"/>
</dbReference>
<sequence length="856" mass="100186">MTGIRVFLSFDQTTPVYKHLMRGCGLLLCLLWVQQSQAQKILKGFIKDAHSDERIPFASMKLKSSGTGRVSDSSGSFIFRWDHHWPADTLEVTYVGYQDFLLPIDSALVSKAKGDVIDLTILLERGRYASEVVVKQKIDRGYLMWKRIVKRKPFNDRYRFDNFSYELYNKLEVDLKNIKKEKWKNLPFVKQFNFVLNNIDTTEEGNPFLPVYLTEAISDYYYQKSPRKRREVFKGIKTLGMNNESVSKLLGGMDQNINFYSNFIPVFDKQFVSPISDNGDNYYRYHVLDTQYVNQRRLIHLSFTPKRKGENTFEGDCWVHDTTWAIQKMNLRLSKDANINFVDRLSLIQEYKLISDSVWFLARDKFVVDLSLAGGEKALSAIGRKTTTYEHIVVNDPSVVSELTKNSLIEETILPPAAQQVSDSFWVESRHEELNKNEQALYNTIDTLLKMPEFRRVTRTINFLTTGYRNIGNYEIGPWFNWITYNQQEGFRTRFDLGTNKYFSKDLFLHGYLAYGFKDNILKYQADAQYMISRNPRTYVSASYRYDFDRGQQYYDEISQDNIFALAIRKSGVPVKFLMMDEKKVEFFRDTKMGLSLTVSGAHREYNPVLNLPYKSIFVHNGNPDSTIRSAEFSVRLRYAYLEKFLETTFNRYSMGSEYPIVEFRYTRGMSDVFKSNYNYTKLNASISDYAKIPPMGTLYYNVFAGKTYGKNLPYMLLDVAPGNEIYYYNKYAFNLMNRYEYLHDQYAGVNIEHNIGNGLFRFIPLTRKLKFRQFWSAKALWGSLSEENRQFNTPAGSNYVFESLNGGKTYMELGTGVDNIFKLFRLDLIWRVQPRPLPPENVKRFGVFFSFRLAF</sequence>
<name>A0AAJ6BJH1_9BACT</name>
<proteinExistence type="predicted"/>
<organism evidence="1 2">
    <name type="scientific">Candidatus Pseudobacter hemicellulosilyticus</name>
    <dbReference type="NCBI Taxonomy" id="3121375"/>
    <lineage>
        <taxon>Bacteria</taxon>
        <taxon>Pseudomonadati</taxon>
        <taxon>Bacteroidota</taxon>
        <taxon>Chitinophagia</taxon>
        <taxon>Chitinophagales</taxon>
        <taxon>Chitinophagaceae</taxon>
        <taxon>Pseudobacter</taxon>
    </lineage>
</organism>
<dbReference type="InterPro" id="IPR008969">
    <property type="entry name" value="CarboxyPept-like_regulatory"/>
</dbReference>
<evidence type="ECO:0000313" key="1">
    <source>
        <dbReference type="EMBL" id="WEK37386.1"/>
    </source>
</evidence>
<dbReference type="Pfam" id="PF18939">
    <property type="entry name" value="DUF5686"/>
    <property type="match status" value="1"/>
</dbReference>
<evidence type="ECO:0000313" key="2">
    <source>
        <dbReference type="Proteomes" id="UP001220610"/>
    </source>
</evidence>
<gene>
    <name evidence="1" type="ORF">P0Y53_07725</name>
</gene>
<accession>A0AAJ6BJH1</accession>
<dbReference type="Proteomes" id="UP001220610">
    <property type="component" value="Chromosome"/>
</dbReference>
<dbReference type="EMBL" id="CP119311">
    <property type="protein sequence ID" value="WEK37386.1"/>
    <property type="molecule type" value="Genomic_DNA"/>
</dbReference>